<evidence type="ECO:0000313" key="3">
    <source>
        <dbReference type="Proteomes" id="UP001312908"/>
    </source>
</evidence>
<keyword evidence="1" id="KW-0812">Transmembrane</keyword>
<reference evidence="2 3" key="1">
    <citation type="submission" date="2023-10" db="EMBL/GenBank/DDBJ databases">
        <title>Sorlinia euscelidii gen. nov., sp. nov., an acetic acid bacteria isolated from the gut of Euscelidius variegatus emitter.</title>
        <authorList>
            <person name="Michoud G."/>
            <person name="Marasco R."/>
            <person name="Seferji K."/>
            <person name="Gonella E."/>
            <person name="Garuglieri E."/>
            <person name="Alma A."/>
            <person name="Mapelli F."/>
            <person name="Borin S."/>
            <person name="Daffonchio D."/>
            <person name="Crotti E."/>
        </authorList>
    </citation>
    <scope>NUCLEOTIDE SEQUENCE [LARGE SCALE GENOMIC DNA]</scope>
    <source>
        <strain evidence="2 3">EV16P</strain>
    </source>
</reference>
<evidence type="ECO:0008006" key="4">
    <source>
        <dbReference type="Google" id="ProtNLM"/>
    </source>
</evidence>
<keyword evidence="1" id="KW-1133">Transmembrane helix</keyword>
<dbReference type="Proteomes" id="UP001312908">
    <property type="component" value="Unassembled WGS sequence"/>
</dbReference>
<sequence length="74" mass="8208">MSAKSGHVYEDHRLAIELRHLLAESDKFVAEQRKFVAEAAKLGRDRWFAPIVVSTSVAAAMGSIIVSLVTHFLK</sequence>
<name>A0ABU7U7N8_9PROT</name>
<accession>A0ABU7U7N8</accession>
<evidence type="ECO:0000256" key="1">
    <source>
        <dbReference type="SAM" id="Phobius"/>
    </source>
</evidence>
<organism evidence="2 3">
    <name type="scientific">Sorlinia euscelidii</name>
    <dbReference type="NCBI Taxonomy" id="3081148"/>
    <lineage>
        <taxon>Bacteria</taxon>
        <taxon>Pseudomonadati</taxon>
        <taxon>Pseudomonadota</taxon>
        <taxon>Alphaproteobacteria</taxon>
        <taxon>Acetobacterales</taxon>
        <taxon>Acetobacteraceae</taxon>
        <taxon>Sorlinia</taxon>
    </lineage>
</organism>
<protein>
    <recommendedName>
        <fullName evidence="4">SMODS and SLOG-associating 2TM effector domain-containing protein</fullName>
    </recommendedName>
</protein>
<feature type="transmembrane region" description="Helical" evidence="1">
    <location>
        <begin position="47"/>
        <end position="73"/>
    </location>
</feature>
<keyword evidence="3" id="KW-1185">Reference proteome</keyword>
<dbReference type="EMBL" id="JAWJZY010000006">
    <property type="protein sequence ID" value="MEE8659640.1"/>
    <property type="molecule type" value="Genomic_DNA"/>
</dbReference>
<proteinExistence type="predicted"/>
<dbReference type="RefSeq" id="WP_394820416.1">
    <property type="nucleotide sequence ID" value="NZ_JAWJZY010000006.1"/>
</dbReference>
<evidence type="ECO:0000313" key="2">
    <source>
        <dbReference type="EMBL" id="MEE8659640.1"/>
    </source>
</evidence>
<comment type="caution">
    <text evidence="2">The sequence shown here is derived from an EMBL/GenBank/DDBJ whole genome shotgun (WGS) entry which is preliminary data.</text>
</comment>
<keyword evidence="1" id="KW-0472">Membrane</keyword>
<gene>
    <name evidence="2" type="ORF">DOFOFD_11580</name>
</gene>